<sequence>MSHWTVVPVVLPAMLAAFLLLATRHHLSMQRILSVAGSVALWAVALGLFLRASSGEIDLYQLGDWQAPFGIVLVADRLSTLMLLLTATLAFFVLLHAIGTGWDGRGRHFHALFHFQIMGITGAFLTGDLFNLFVFFEVLLIASYGLMIHSGGTRRTQAGTQYVLYNLLGSTLFLFALGTIYAETGTLNMADLAERVTQIDLSQSAGIRVAAVLLVIVFAIKAAIAPVHFWLPSSYAEAPGPVAALFAIMTKVGAYSIIRIYTLVFPPDLEVTSGLLDVWLLPLALVGLTVGMIGVLGASRLDRLVAFSVIGSMGMLTVAVALFTTQGITAGLYYIVHSTFATAALFLIVDLVVRHRHGAGAELQAVRPVPGAPILAAMFFAAAIAMTGLPPLSGFVGKLLILDASFDSPLVVWTWAVILSTSLVAVVGFARAGSTVFWKAAQGGEAAEARADDPTTQQDNVESKPSSHPETQNALPLVAIGGLIGLIVLHTIFAGPVNRTLAATAEQLFAPETYIATVLTTDGKEIHHKAKHGEANLVSQEGRASDDGHEGEAEAGEGH</sequence>
<comment type="similarity">
    <text evidence="3">Belongs to the CPA3 antiporters (TC 2.A.63) subunit D family.</text>
</comment>
<dbReference type="EMBL" id="JALZ01000001">
    <property type="protein sequence ID" value="ETX16381.1"/>
    <property type="molecule type" value="Genomic_DNA"/>
</dbReference>
<evidence type="ECO:0000256" key="8">
    <source>
        <dbReference type="RuleBase" id="RU000320"/>
    </source>
</evidence>
<evidence type="ECO:0000256" key="4">
    <source>
        <dbReference type="ARBA" id="ARBA00022475"/>
    </source>
</evidence>
<dbReference type="PANTHER" id="PTHR42703">
    <property type="entry name" value="NADH DEHYDROGENASE"/>
    <property type="match status" value="1"/>
</dbReference>
<feature type="transmembrane region" description="Helical" evidence="10">
    <location>
        <begin position="331"/>
        <end position="353"/>
    </location>
</feature>
<feature type="transmembrane region" description="Helical" evidence="10">
    <location>
        <begin position="70"/>
        <end position="97"/>
    </location>
</feature>
<feature type="region of interest" description="Disordered" evidence="9">
    <location>
        <begin position="447"/>
        <end position="472"/>
    </location>
</feature>
<feature type="transmembrane region" description="Helical" evidence="10">
    <location>
        <begin position="412"/>
        <end position="430"/>
    </location>
</feature>
<dbReference type="eggNOG" id="COG0651">
    <property type="taxonomic scope" value="Bacteria"/>
</dbReference>
<keyword evidence="4" id="KW-1003">Cell membrane</keyword>
<feature type="transmembrane region" description="Helical" evidence="10">
    <location>
        <begin position="6"/>
        <end position="23"/>
    </location>
</feature>
<dbReference type="NCBIfam" id="NF009309">
    <property type="entry name" value="PRK12666.1"/>
    <property type="match status" value="1"/>
</dbReference>
<evidence type="ECO:0000313" key="13">
    <source>
        <dbReference type="Proteomes" id="UP000022447"/>
    </source>
</evidence>
<evidence type="ECO:0000256" key="2">
    <source>
        <dbReference type="ARBA" id="ARBA00004651"/>
    </source>
</evidence>
<feature type="transmembrane region" description="Helical" evidence="10">
    <location>
        <begin position="109"/>
        <end position="126"/>
    </location>
</feature>
<dbReference type="PATRIC" id="fig|1449350.3.peg.133"/>
<dbReference type="InterPro" id="IPR003918">
    <property type="entry name" value="NADH_UbQ_OxRdtase"/>
</dbReference>
<feature type="transmembrane region" description="Helical" evidence="10">
    <location>
        <begin position="278"/>
        <end position="297"/>
    </location>
</feature>
<dbReference type="OrthoDB" id="9768329at2"/>
<feature type="transmembrane region" description="Helical" evidence="10">
    <location>
        <begin position="238"/>
        <end position="258"/>
    </location>
</feature>
<dbReference type="InterPro" id="IPR050586">
    <property type="entry name" value="CPA3_Na-H_Antiporter_D"/>
</dbReference>
<keyword evidence="5 8" id="KW-0812">Transmembrane</keyword>
<dbReference type="GO" id="GO:0005886">
    <property type="term" value="C:plasma membrane"/>
    <property type="evidence" value="ECO:0007669"/>
    <property type="project" value="UniProtKB-SubCell"/>
</dbReference>
<gene>
    <name evidence="12" type="ORF">OCH239_00655</name>
</gene>
<keyword evidence="13" id="KW-1185">Reference proteome</keyword>
<name>X7EML4_9RHOB</name>
<evidence type="ECO:0000256" key="9">
    <source>
        <dbReference type="SAM" id="MobiDB-lite"/>
    </source>
</evidence>
<dbReference type="AlphaFoldDB" id="X7EML4"/>
<dbReference type="GO" id="GO:0008137">
    <property type="term" value="F:NADH dehydrogenase (ubiquinone) activity"/>
    <property type="evidence" value="ECO:0007669"/>
    <property type="project" value="InterPro"/>
</dbReference>
<evidence type="ECO:0000259" key="11">
    <source>
        <dbReference type="Pfam" id="PF00361"/>
    </source>
</evidence>
<comment type="caution">
    <text evidence="12">The sequence shown here is derived from an EMBL/GenBank/DDBJ whole genome shotgun (WGS) entry which is preliminary data.</text>
</comment>
<feature type="transmembrane region" description="Helical" evidence="10">
    <location>
        <begin position="32"/>
        <end position="50"/>
    </location>
</feature>
<comment type="function">
    <text evidence="1">NDH-1 shuttles electrons from NADH, via FMN and iron-sulfur (Fe-S) centers, to quinones in the respiratory chain. The immediate electron acceptor for the enzyme in this species is believed to be ubiquinone. Couples the redox reaction to proton translocation (for every two electrons transferred, four hydrogen ions are translocated across the cytoplasmic membrane), and thus conserves the redox energy in a proton gradient.</text>
</comment>
<dbReference type="Pfam" id="PF00361">
    <property type="entry name" value="Proton_antipo_M"/>
    <property type="match status" value="1"/>
</dbReference>
<feature type="transmembrane region" description="Helical" evidence="10">
    <location>
        <begin position="374"/>
        <end position="392"/>
    </location>
</feature>
<evidence type="ECO:0000256" key="7">
    <source>
        <dbReference type="ARBA" id="ARBA00023136"/>
    </source>
</evidence>
<comment type="subcellular location">
    <subcellularLocation>
        <location evidence="2">Cell membrane</location>
        <topology evidence="2">Multi-pass membrane protein</topology>
    </subcellularLocation>
    <subcellularLocation>
        <location evidence="8">Membrane</location>
        <topology evidence="8">Multi-pass membrane protein</topology>
    </subcellularLocation>
</comment>
<evidence type="ECO:0000256" key="3">
    <source>
        <dbReference type="ARBA" id="ARBA00005346"/>
    </source>
</evidence>
<keyword evidence="6 10" id="KW-1133">Transmembrane helix</keyword>
<feature type="transmembrane region" description="Helical" evidence="10">
    <location>
        <begin position="304"/>
        <end position="325"/>
    </location>
</feature>
<organism evidence="12 13">
    <name type="scientific">Roseivivax halodurans JCM 10272</name>
    <dbReference type="NCBI Taxonomy" id="1449350"/>
    <lineage>
        <taxon>Bacteria</taxon>
        <taxon>Pseudomonadati</taxon>
        <taxon>Pseudomonadota</taxon>
        <taxon>Alphaproteobacteria</taxon>
        <taxon>Rhodobacterales</taxon>
        <taxon>Roseobacteraceae</taxon>
        <taxon>Roseivivax</taxon>
    </lineage>
</organism>
<dbReference type="RefSeq" id="WP_037257136.1">
    <property type="nucleotide sequence ID" value="NZ_JALZ01000001.1"/>
</dbReference>
<evidence type="ECO:0000256" key="5">
    <source>
        <dbReference type="ARBA" id="ARBA00022692"/>
    </source>
</evidence>
<evidence type="ECO:0000313" key="12">
    <source>
        <dbReference type="EMBL" id="ETX16381.1"/>
    </source>
</evidence>
<dbReference type="Proteomes" id="UP000022447">
    <property type="component" value="Unassembled WGS sequence"/>
</dbReference>
<feature type="transmembrane region" description="Helical" evidence="10">
    <location>
        <begin position="474"/>
        <end position="493"/>
    </location>
</feature>
<feature type="domain" description="NADH:quinone oxidoreductase/Mrp antiporter transmembrane" evidence="11">
    <location>
        <begin position="127"/>
        <end position="419"/>
    </location>
</feature>
<keyword evidence="7 10" id="KW-0472">Membrane</keyword>
<feature type="transmembrane region" description="Helical" evidence="10">
    <location>
        <begin position="209"/>
        <end position="231"/>
    </location>
</feature>
<dbReference type="PANTHER" id="PTHR42703:SF1">
    <property type="entry name" value="NA(+)_H(+) ANTIPORTER SUBUNIT D1"/>
    <property type="match status" value="1"/>
</dbReference>
<dbReference type="PRINTS" id="PR01437">
    <property type="entry name" value="NUOXDRDTASE4"/>
</dbReference>
<feature type="compositionally biased region" description="Basic and acidic residues" evidence="9">
    <location>
        <begin position="543"/>
        <end position="559"/>
    </location>
</feature>
<evidence type="ECO:0000256" key="10">
    <source>
        <dbReference type="SAM" id="Phobius"/>
    </source>
</evidence>
<accession>X7EML4</accession>
<proteinExistence type="inferred from homology"/>
<feature type="transmembrane region" description="Helical" evidence="10">
    <location>
        <begin position="162"/>
        <end position="182"/>
    </location>
</feature>
<feature type="region of interest" description="Disordered" evidence="9">
    <location>
        <begin position="530"/>
        <end position="559"/>
    </location>
</feature>
<dbReference type="STRING" id="1449350.OCH239_00655"/>
<dbReference type="GO" id="GO:0042773">
    <property type="term" value="P:ATP synthesis coupled electron transport"/>
    <property type="evidence" value="ECO:0007669"/>
    <property type="project" value="InterPro"/>
</dbReference>
<evidence type="ECO:0000256" key="1">
    <source>
        <dbReference type="ARBA" id="ARBA00002378"/>
    </source>
</evidence>
<evidence type="ECO:0000256" key="6">
    <source>
        <dbReference type="ARBA" id="ARBA00022989"/>
    </source>
</evidence>
<protein>
    <submittedName>
        <fullName evidence="12">Cation:proton antiporter</fullName>
    </submittedName>
</protein>
<feature type="transmembrane region" description="Helical" evidence="10">
    <location>
        <begin position="132"/>
        <end position="150"/>
    </location>
</feature>
<reference evidence="12 13" key="1">
    <citation type="submission" date="2014-01" db="EMBL/GenBank/DDBJ databases">
        <title>Roseivivax halodurans JCM 10272 Genome Sequencing.</title>
        <authorList>
            <person name="Lai Q."/>
            <person name="Li G."/>
            <person name="Shao Z."/>
        </authorList>
    </citation>
    <scope>NUCLEOTIDE SEQUENCE [LARGE SCALE GENOMIC DNA]</scope>
    <source>
        <strain evidence="12 13">JCM 10272</strain>
    </source>
</reference>
<dbReference type="InterPro" id="IPR001750">
    <property type="entry name" value="ND/Mrp_TM"/>
</dbReference>